<keyword evidence="1 7" id="KW-0004">4Fe-4S</keyword>
<feature type="binding site" evidence="7">
    <location>
        <position position="492"/>
    </location>
    <ligand>
        <name>hybrid [4Fe-2O-2S] cluster</name>
        <dbReference type="ChEBI" id="CHEBI:60519"/>
    </ligand>
</feature>
<organism evidence="8 9">
    <name type="scientific">Clostridium weizhouense</name>
    <dbReference type="NCBI Taxonomy" id="2859781"/>
    <lineage>
        <taxon>Bacteria</taxon>
        <taxon>Bacillati</taxon>
        <taxon>Bacillota</taxon>
        <taxon>Clostridia</taxon>
        <taxon>Eubacteriales</taxon>
        <taxon>Clostridiaceae</taxon>
        <taxon>Clostridium</taxon>
    </lineage>
</organism>
<evidence type="ECO:0000313" key="8">
    <source>
        <dbReference type="EMBL" id="MBW6409271.1"/>
    </source>
</evidence>
<evidence type="ECO:0000313" key="9">
    <source>
        <dbReference type="Proteomes" id="UP001519921"/>
    </source>
</evidence>
<dbReference type="EC" id="1.7.99.1" evidence="7"/>
<dbReference type="PANTHER" id="PTHR30109:SF0">
    <property type="entry name" value="HYDROXYLAMINE REDUCTASE"/>
    <property type="match status" value="1"/>
</dbReference>
<keyword evidence="4 7" id="KW-0560">Oxidoreductase</keyword>
<comment type="cofactor">
    <cofactor evidence="7">
        <name>hybrid [4Fe-2O-2S] cluster</name>
        <dbReference type="ChEBI" id="CHEBI:60519"/>
    </cofactor>
    <text evidence="7">Binds 1 hybrid [4Fe-2O-2S] cluster.</text>
</comment>
<comment type="function">
    <text evidence="7">Catalyzes the reduction of hydroxylamine to form NH(3) and H(2)O.</text>
</comment>
<feature type="binding site" evidence="7">
    <location>
        <position position="313"/>
    </location>
    <ligand>
        <name>hybrid [4Fe-2O-2S] cluster</name>
        <dbReference type="ChEBI" id="CHEBI:60519"/>
    </ligand>
</feature>
<dbReference type="CDD" id="cd01914">
    <property type="entry name" value="HCP"/>
    <property type="match status" value="1"/>
</dbReference>
<proteinExistence type="inferred from homology"/>
<dbReference type="NCBIfam" id="TIGR01703">
    <property type="entry name" value="hybrid_clust"/>
    <property type="match status" value="1"/>
</dbReference>
<comment type="subcellular location">
    <subcellularLocation>
        <location evidence="7">Cytoplasm</location>
    </subcellularLocation>
</comment>
<evidence type="ECO:0000256" key="4">
    <source>
        <dbReference type="ARBA" id="ARBA00023002"/>
    </source>
</evidence>
<dbReference type="EMBL" id="JAHXPT010000002">
    <property type="protein sequence ID" value="MBW6409271.1"/>
    <property type="molecule type" value="Genomic_DNA"/>
</dbReference>
<comment type="catalytic activity">
    <reaction evidence="7">
        <text>A + NH4(+) + H2O = hydroxylamine + AH2 + H(+)</text>
        <dbReference type="Rhea" id="RHEA:22052"/>
        <dbReference type="ChEBI" id="CHEBI:13193"/>
        <dbReference type="ChEBI" id="CHEBI:15377"/>
        <dbReference type="ChEBI" id="CHEBI:15378"/>
        <dbReference type="ChEBI" id="CHEBI:15429"/>
        <dbReference type="ChEBI" id="CHEBI:17499"/>
        <dbReference type="ChEBI" id="CHEBI:28938"/>
        <dbReference type="EC" id="1.7.99.1"/>
    </reaction>
</comment>
<reference evidence="8 9" key="1">
    <citation type="submission" date="2021-07" db="EMBL/GenBank/DDBJ databases">
        <title>Clostridium weizhouense sp. nov., an anaerobic bacterium isolated from activated sludge of Petroleum wastewater.</title>
        <authorList>
            <person name="Li Q."/>
        </authorList>
    </citation>
    <scope>NUCLEOTIDE SEQUENCE [LARGE SCALE GENOMIC DNA]</scope>
    <source>
        <strain evidence="8 9">YB-6</strain>
    </source>
</reference>
<comment type="caution">
    <text evidence="8">The sequence shown here is derived from an EMBL/GenBank/DDBJ whole genome shotgun (WGS) entry which is preliminary data.</text>
</comment>
<feature type="binding site" evidence="7">
    <location>
        <position position="494"/>
    </location>
    <ligand>
        <name>hybrid [4Fe-2O-2S] cluster</name>
        <dbReference type="ChEBI" id="CHEBI:60519"/>
    </ligand>
</feature>
<sequence>MEENPMFCYQCEQTAGGKGCTKIGVCGKTPEVANLQDLLIYQLKGISCYAKELIEKGEEIEKDIVSFVENGLFTTLTNVNFDAEVHVKMLKESQKIKENLRDRIGIDKEYPEQATYNLSETKDEMLKDSKKAGIMFDQEIDADVRSLRQTIIYGLKGIAAYGHQARFLGYNDNQVDNFYFLGLECTTNDKLTVEELIRMTMRTGEMSVGVMKKLDEANTETYQNPSPHKVNVHIEKGPFIIVSGHDLRDLEMLLEQTEGKGINIYTHGEMIPSHGYPGLKKYKHLVGNYGGAWQDQQKEFDGIPGCILMTTNCLMRPRETYKDRIFTTSVVGWDGVKYIEADKDGYKDFSPIIEKALELGGFKESEEPKEILVGFGHNATLSHAEAIVNAVKEGKIRHFFLIGGCDGARPGRNYYTEFAEKVPKDCVILTLACGKYRFNKLNFGEVAGLPRLLDVGQCNDAYSAVRIATALADAFDTDVNGLPLSIILSWYEQKAVADLLALLSLGVKGIFLGPSLPAFISPNVLQYLVDTFNIQSISEPDEDLKTCLQQGVNL</sequence>
<keyword evidence="5 7" id="KW-0408">Iron</keyword>
<feature type="binding site" evidence="7">
    <location>
        <position position="433"/>
    </location>
    <ligand>
        <name>hybrid [4Fe-2O-2S] cluster</name>
        <dbReference type="ChEBI" id="CHEBI:60519"/>
    </ligand>
</feature>
<keyword evidence="3 7" id="KW-0479">Metal-binding</keyword>
<dbReference type="Gene3D" id="3.40.50.2030">
    <property type="match status" value="2"/>
</dbReference>
<feature type="modified residue" description="Cysteine persulfide" evidence="7">
    <location>
        <position position="405"/>
    </location>
</feature>
<dbReference type="InterPro" id="IPR004137">
    <property type="entry name" value="HCP/CODH"/>
</dbReference>
<dbReference type="PANTHER" id="PTHR30109">
    <property type="entry name" value="HYDROXYLAMINE REDUCTASE"/>
    <property type="match status" value="1"/>
</dbReference>
<name>A0ABS7ALJ1_9CLOT</name>
<keyword evidence="6 7" id="KW-0411">Iron-sulfur</keyword>
<accession>A0ABS7ALJ1</accession>
<evidence type="ECO:0000256" key="7">
    <source>
        <dbReference type="HAMAP-Rule" id="MF_00069"/>
    </source>
</evidence>
<comment type="cofactor">
    <cofactor evidence="7">
        <name>[4Fe-4S] cluster</name>
        <dbReference type="ChEBI" id="CHEBI:49883"/>
    </cofactor>
    <text evidence="7">Binds 1 [4Fe-4S] cluster.</text>
</comment>
<dbReference type="Pfam" id="PF03063">
    <property type="entry name" value="Prismane"/>
    <property type="match status" value="1"/>
</dbReference>
<protein>
    <recommendedName>
        <fullName evidence="7">Hydroxylamine reductase</fullName>
        <ecNumber evidence="7">1.7.99.1</ecNumber>
    </recommendedName>
    <alternativeName>
        <fullName evidence="7">Hybrid-cluster protein</fullName>
        <shortName evidence="7">HCP</shortName>
    </alternativeName>
    <alternativeName>
        <fullName evidence="7">Prismane protein</fullName>
    </alternativeName>
</protein>
<feature type="binding site" evidence="7">
    <location>
        <position position="26"/>
    </location>
    <ligand>
        <name>[4Fe-4S] cluster</name>
        <dbReference type="ChEBI" id="CHEBI:49883"/>
    </ligand>
</feature>
<dbReference type="GO" id="GO:0050418">
    <property type="term" value="F:hydroxylamine reductase activity"/>
    <property type="evidence" value="ECO:0007669"/>
    <property type="project" value="UniProtKB-EC"/>
</dbReference>
<dbReference type="PIRSF" id="PIRSF000076">
    <property type="entry name" value="HCP"/>
    <property type="match status" value="1"/>
</dbReference>
<evidence type="ECO:0000256" key="3">
    <source>
        <dbReference type="ARBA" id="ARBA00022723"/>
    </source>
</evidence>
<feature type="binding site" evidence="7">
    <location>
        <position position="11"/>
    </location>
    <ligand>
        <name>[4Fe-4S] cluster</name>
        <dbReference type="ChEBI" id="CHEBI:49883"/>
    </ligand>
</feature>
<gene>
    <name evidence="7 8" type="primary">hcp</name>
    <name evidence="8" type="synonym">priS</name>
    <name evidence="8" type="ORF">KYD98_04140</name>
</gene>
<dbReference type="SUPFAM" id="SSF56821">
    <property type="entry name" value="Prismane protein-like"/>
    <property type="match status" value="1"/>
</dbReference>
<evidence type="ECO:0000256" key="2">
    <source>
        <dbReference type="ARBA" id="ARBA00022490"/>
    </source>
</evidence>
<dbReference type="NCBIfam" id="NF003658">
    <property type="entry name" value="PRK05290.1"/>
    <property type="match status" value="1"/>
</dbReference>
<dbReference type="InterPro" id="IPR011254">
    <property type="entry name" value="Prismane-like_sf"/>
</dbReference>
<keyword evidence="9" id="KW-1185">Reference proteome</keyword>
<dbReference type="HAMAP" id="MF_00069">
    <property type="entry name" value="Hydroxylam_reduct"/>
    <property type="match status" value="1"/>
</dbReference>
<comment type="similarity">
    <text evidence="7">Belongs to the HCP family.</text>
</comment>
<feature type="binding site" evidence="7">
    <location>
        <position position="8"/>
    </location>
    <ligand>
        <name>[4Fe-4S] cluster</name>
        <dbReference type="ChEBI" id="CHEBI:49883"/>
    </ligand>
</feature>
<dbReference type="RefSeq" id="WP_219778319.1">
    <property type="nucleotide sequence ID" value="NZ_JAHXPT010000002.1"/>
</dbReference>
<feature type="binding site" evidence="7">
    <location>
        <position position="245"/>
    </location>
    <ligand>
        <name>hybrid [4Fe-2O-2S] cluster</name>
        <dbReference type="ChEBI" id="CHEBI:60519"/>
    </ligand>
</feature>
<evidence type="ECO:0000256" key="1">
    <source>
        <dbReference type="ARBA" id="ARBA00022485"/>
    </source>
</evidence>
<feature type="binding site" description="via persulfide group" evidence="7">
    <location>
        <position position="405"/>
    </location>
    <ligand>
        <name>hybrid [4Fe-2O-2S] cluster</name>
        <dbReference type="ChEBI" id="CHEBI:60519"/>
    </ligand>
</feature>
<dbReference type="Proteomes" id="UP001519921">
    <property type="component" value="Unassembled WGS sequence"/>
</dbReference>
<dbReference type="Gene3D" id="1.20.1270.20">
    <property type="match status" value="2"/>
</dbReference>
<keyword evidence="2 7" id="KW-0963">Cytoplasm</keyword>
<dbReference type="InterPro" id="IPR010048">
    <property type="entry name" value="Hydroxylam_reduct"/>
</dbReference>
<feature type="binding site" evidence="7">
    <location>
        <position position="458"/>
    </location>
    <ligand>
        <name>hybrid [4Fe-2O-2S] cluster</name>
        <dbReference type="ChEBI" id="CHEBI:60519"/>
    </ligand>
</feature>
<dbReference type="InterPro" id="IPR016099">
    <property type="entry name" value="Prismane-like_a/b-sand"/>
</dbReference>
<feature type="binding site" evidence="7">
    <location>
        <position position="269"/>
    </location>
    <ligand>
        <name>hybrid [4Fe-2O-2S] cluster</name>
        <dbReference type="ChEBI" id="CHEBI:60519"/>
    </ligand>
</feature>
<dbReference type="InterPro" id="IPR016100">
    <property type="entry name" value="Prismane_a-bundle"/>
</dbReference>
<evidence type="ECO:0000256" key="6">
    <source>
        <dbReference type="ARBA" id="ARBA00023014"/>
    </source>
</evidence>
<feature type="binding site" evidence="7">
    <location>
        <position position="20"/>
    </location>
    <ligand>
        <name>[4Fe-4S] cluster</name>
        <dbReference type="ChEBI" id="CHEBI:49883"/>
    </ligand>
</feature>
<evidence type="ECO:0000256" key="5">
    <source>
        <dbReference type="ARBA" id="ARBA00023004"/>
    </source>
</evidence>